<dbReference type="Proteomes" id="UP001216907">
    <property type="component" value="Unassembled WGS sequence"/>
</dbReference>
<feature type="domain" description="AsmA" evidence="1">
    <location>
        <begin position="832"/>
        <end position="997"/>
    </location>
</feature>
<proteinExistence type="predicted"/>
<protein>
    <submittedName>
        <fullName evidence="2">AsmA-like C-terminal region-containing protein</fullName>
    </submittedName>
</protein>
<sequence length="1085" mass="118482">MRFGRRLAKILIWGALVGVLLTAAATWFAYAFVTDGDTVARLIQAELRRFFPRAEFAFGKVDFRPLRGKATLKQITANQTVEGRTFPTASILWLELRFNPWRLLHGELETTEVVVSRPTLRLLRKQDGGWNILDLPAKPWPHATIENPPPVKILNGTVELVVEAESGSTSPAGVEPDEAPAAILRDVMLTVQPAERGRFQFEGSARGDLFNRIDLKGTIDPATGDLDLEGGLVDLTISDTLRRRLPAEAVAGFDALALKGGDVDLDLTSLAYRPGAAPVDRLKYDLTAHLRGGVCACPTLPFPINDLAAHVGLRDGELTIHQAEGSNGATRIRASGRLGKGDPAATPLDLKVEVFDLDLDERLKKQTPPQFAELWDVFKPKGRIDVAARIARTVAGGPVAVDAAAKLKDVSAVYRHFKYPLANLKGLLHLAGRRLTVDLNGPIGDKPAKLHGTVDDPGPDAIVDLTVEAEAMPIDATFMEALPPDVRRWVDRFKPKGSVQAEARIFRQPLVGPPLLGPDGRPVSVAQRERDAQGRLAIDARLDLDPRRCEITWEGLPLPVRNLSGRLELHPDLWIFKNLQGRNGQAVLDGSGRVEKLPGADLPNGDPPLRIGMTLNARNLPFNAELRQALPAAWEKTWKFINPEGATDVDAEIAVETGKPDQTRVTITPRPESHVRLVVPRSPGPGVEPGATIELRMQDALGSFELVNGKVAMRDVRFNFHGAPVRFPEGSVVVEDSGRFDLAVRDLWVSDLLFNAKLRRIMPSLMAQFALRLDDGKPFTARGDIKIGWSGEADVPAWCQWENTRVILVDNQLKTGIPVEHLQGVFRDVKGRSDGKYLQVRGILDIRSASVAGLQLSDVQAPLIVEGGVARLDSLKGRFLGGQIYGDGSITLDQTPRYSGSVQLAGADLHEYAMSLSGRQSFRGLVNAKAEFNGLGSDIHSLQGRGEGHVVDGDLGELPFVLRIVKELARVLTFNTARRDGKTMFDSADIAFRIINGTTHFDEIKLTGSPISLQGEGTRDTFDNIDMNLNVVYGRKGVEVPLLGPAIREAGSQLVKIHIGGTLAQPRPEPKFVPNLRPSVRRVRQ</sequence>
<dbReference type="InterPro" id="IPR052894">
    <property type="entry name" value="AsmA-related"/>
</dbReference>
<gene>
    <name evidence="2" type="ORF">PZE19_19910</name>
</gene>
<organism evidence="2 3">
    <name type="scientific">Paludisphaera mucosa</name>
    <dbReference type="NCBI Taxonomy" id="3030827"/>
    <lineage>
        <taxon>Bacteria</taxon>
        <taxon>Pseudomonadati</taxon>
        <taxon>Planctomycetota</taxon>
        <taxon>Planctomycetia</taxon>
        <taxon>Isosphaerales</taxon>
        <taxon>Isosphaeraceae</taxon>
        <taxon>Paludisphaera</taxon>
    </lineage>
</organism>
<evidence type="ECO:0000313" key="3">
    <source>
        <dbReference type="Proteomes" id="UP001216907"/>
    </source>
</evidence>
<comment type="caution">
    <text evidence="2">The sequence shown here is derived from an EMBL/GenBank/DDBJ whole genome shotgun (WGS) entry which is preliminary data.</text>
</comment>
<dbReference type="InterPro" id="IPR007844">
    <property type="entry name" value="AsmA"/>
</dbReference>
<dbReference type="PANTHER" id="PTHR30441">
    <property type="entry name" value="DUF748 DOMAIN-CONTAINING PROTEIN"/>
    <property type="match status" value="1"/>
</dbReference>
<name>A0ABT6FEP1_9BACT</name>
<reference evidence="2 3" key="1">
    <citation type="submission" date="2023-03" db="EMBL/GenBank/DDBJ databases">
        <title>Paludisphaera mucosa sp. nov. a novel planctomycete from northern fen.</title>
        <authorList>
            <person name="Ivanova A."/>
        </authorList>
    </citation>
    <scope>NUCLEOTIDE SEQUENCE [LARGE SCALE GENOMIC DNA]</scope>
    <source>
        <strain evidence="2 3">Pla2</strain>
    </source>
</reference>
<accession>A0ABT6FEP1</accession>
<evidence type="ECO:0000313" key="2">
    <source>
        <dbReference type="EMBL" id="MDG3006045.1"/>
    </source>
</evidence>
<keyword evidence="3" id="KW-1185">Reference proteome</keyword>
<dbReference type="EMBL" id="JARRAG010000002">
    <property type="protein sequence ID" value="MDG3006045.1"/>
    <property type="molecule type" value="Genomic_DNA"/>
</dbReference>
<dbReference type="Pfam" id="PF05170">
    <property type="entry name" value="AsmA"/>
    <property type="match status" value="1"/>
</dbReference>
<evidence type="ECO:0000259" key="1">
    <source>
        <dbReference type="Pfam" id="PF05170"/>
    </source>
</evidence>
<dbReference type="RefSeq" id="WP_277862350.1">
    <property type="nucleotide sequence ID" value="NZ_JARRAG010000002.1"/>
</dbReference>
<dbReference type="PANTHER" id="PTHR30441:SF8">
    <property type="entry name" value="DUF748 DOMAIN-CONTAINING PROTEIN"/>
    <property type="match status" value="1"/>
</dbReference>